<dbReference type="InterPro" id="IPR005164">
    <property type="entry name" value="Allantoicase"/>
</dbReference>
<dbReference type="InterPro" id="IPR015908">
    <property type="entry name" value="Allantoicase_dom"/>
</dbReference>
<keyword evidence="2" id="KW-0659">Purine metabolism</keyword>
<feature type="domain" description="Allantoicase" evidence="3">
    <location>
        <begin position="202"/>
        <end position="329"/>
    </location>
</feature>
<dbReference type="EMBL" id="QMIG01000001">
    <property type="protein sequence ID" value="RAW18883.1"/>
    <property type="molecule type" value="Genomic_DNA"/>
</dbReference>
<comment type="pathway">
    <text evidence="2">Nitrogen metabolism; (S)-allantoin degradation; (S)-ureidoglycolate from allantoate (aminidohydrolase route): step 1/1.</text>
</comment>
<comment type="caution">
    <text evidence="4">The sequence shown here is derived from an EMBL/GenBank/DDBJ whole genome shotgun (WGS) entry which is preliminary data.</text>
</comment>
<dbReference type="NCBIfam" id="TIGR02961">
    <property type="entry name" value="allantoicase"/>
    <property type="match status" value="1"/>
</dbReference>
<dbReference type="PANTHER" id="PTHR12045:SF3">
    <property type="entry name" value="INACTIVE ALLANTOICASE-RELATED"/>
    <property type="match status" value="1"/>
</dbReference>
<evidence type="ECO:0000313" key="5">
    <source>
        <dbReference type="Proteomes" id="UP000250462"/>
    </source>
</evidence>
<evidence type="ECO:0000256" key="2">
    <source>
        <dbReference type="HAMAP-Rule" id="MF_00813"/>
    </source>
</evidence>
<evidence type="ECO:0000259" key="3">
    <source>
        <dbReference type="Pfam" id="PF03561"/>
    </source>
</evidence>
<accession>A0A329R3B0</accession>
<dbReference type="InterPro" id="IPR008979">
    <property type="entry name" value="Galactose-bd-like_sf"/>
</dbReference>
<dbReference type="AlphaFoldDB" id="A0A329R3B0"/>
<gene>
    <name evidence="2 4" type="primary">alc</name>
    <name evidence="4" type="ORF">DPM12_02205</name>
</gene>
<dbReference type="UniPathway" id="UPA00395">
    <property type="reaction ID" value="UER00654"/>
</dbReference>
<name>A0A329R3B0_9ACTN</name>
<keyword evidence="2 4" id="KW-0378">Hydrolase</keyword>
<feature type="domain" description="Allantoicase" evidence="3">
    <location>
        <begin position="15"/>
        <end position="182"/>
    </location>
</feature>
<dbReference type="Gene3D" id="2.60.120.260">
    <property type="entry name" value="Galactose-binding domain-like"/>
    <property type="match status" value="2"/>
</dbReference>
<evidence type="ECO:0000313" key="4">
    <source>
        <dbReference type="EMBL" id="RAW18883.1"/>
    </source>
</evidence>
<dbReference type="PANTHER" id="PTHR12045">
    <property type="entry name" value="ALLANTOICASE"/>
    <property type="match status" value="1"/>
</dbReference>
<reference evidence="4 5" key="1">
    <citation type="submission" date="2018-06" db="EMBL/GenBank/DDBJ databases">
        <title>Phytoactinopolyspora halophila sp. nov., a novel halophilic actinomycete isolated from a saline soil in China.</title>
        <authorList>
            <person name="Tang S.-K."/>
        </authorList>
    </citation>
    <scope>NUCLEOTIDE SEQUENCE [LARGE SCALE GENOMIC DNA]</scope>
    <source>
        <strain evidence="4 5">YIM 96934</strain>
    </source>
</reference>
<proteinExistence type="inferred from homology"/>
<protein>
    <recommendedName>
        <fullName evidence="2">Probable allantoicase</fullName>
        <ecNumber evidence="2">3.5.3.4</ecNumber>
    </recommendedName>
    <alternativeName>
        <fullName evidence="2">Allantoate amidinohydrolase</fullName>
    </alternativeName>
</protein>
<organism evidence="4 5">
    <name type="scientific">Phytoactinopolyspora halophila</name>
    <dbReference type="NCBI Taxonomy" id="1981511"/>
    <lineage>
        <taxon>Bacteria</taxon>
        <taxon>Bacillati</taxon>
        <taxon>Actinomycetota</taxon>
        <taxon>Actinomycetes</taxon>
        <taxon>Jiangellales</taxon>
        <taxon>Jiangellaceae</taxon>
        <taxon>Phytoactinopolyspora</taxon>
    </lineage>
</organism>
<dbReference type="Proteomes" id="UP000250462">
    <property type="component" value="Unassembled WGS sequence"/>
</dbReference>
<dbReference type="OrthoDB" id="2078334at2"/>
<evidence type="ECO:0000256" key="1">
    <source>
        <dbReference type="ARBA" id="ARBA00009242"/>
    </source>
</evidence>
<dbReference type="GO" id="GO:0004037">
    <property type="term" value="F:allantoicase activity"/>
    <property type="evidence" value="ECO:0007669"/>
    <property type="project" value="UniProtKB-UniRule"/>
</dbReference>
<comment type="catalytic activity">
    <reaction evidence="2">
        <text>allantoate + H2O = (S)-ureidoglycolate + urea</text>
        <dbReference type="Rhea" id="RHEA:11016"/>
        <dbReference type="ChEBI" id="CHEBI:15377"/>
        <dbReference type="ChEBI" id="CHEBI:16199"/>
        <dbReference type="ChEBI" id="CHEBI:17536"/>
        <dbReference type="ChEBI" id="CHEBI:57296"/>
        <dbReference type="EC" id="3.5.3.4"/>
    </reaction>
</comment>
<dbReference type="RefSeq" id="WP_112256594.1">
    <property type="nucleotide sequence ID" value="NZ_QMIG01000001.1"/>
</dbReference>
<sequence>MSWRELPDLAVRHRGGSVLAANDETFGEKENLLTPDPPRFQPYTFGHRGQIVDGWETRRRREPGHDWALVRLGLPGLVRGVVVDTSWFTGNYPQECSVEAACVDMLGTPPGAEELGAAELDAVERRARQPGAVEWTEIVPRTALEGNTENEFGVQHEHLVTHLRLRQYPDGGIARLRVHGEPVGDPRWVAGRVFDLAALEHGARIADCSNRFYSTPDNLLAAGPARVMGEGWETSRRRDADHDWVVVDLAATGTVRQVEIDTSCFIGNAPGEVELTGMGAERVELLPRAELRPDTVHRFLLASDVAVERLRLDIYPDGGLARLRASGEPSPTGRAAFFLRWYNRLPSQVAVAALTGWGGADETWARAVADGRPYDVPDLAERVRVFPGLAPDPAAWQALTGLPWAHR</sequence>
<comment type="similarity">
    <text evidence="1 2">Belongs to the allantoicase family.</text>
</comment>
<keyword evidence="5" id="KW-1185">Reference proteome</keyword>
<dbReference type="Pfam" id="PF03561">
    <property type="entry name" value="Allantoicase"/>
    <property type="match status" value="2"/>
</dbReference>
<dbReference type="EC" id="3.5.3.4" evidence="2"/>
<dbReference type="GO" id="GO:0006144">
    <property type="term" value="P:purine nucleobase metabolic process"/>
    <property type="evidence" value="ECO:0007669"/>
    <property type="project" value="UniProtKB-KW"/>
</dbReference>
<dbReference type="SUPFAM" id="SSF49785">
    <property type="entry name" value="Galactose-binding domain-like"/>
    <property type="match status" value="2"/>
</dbReference>
<dbReference type="HAMAP" id="MF_00813">
    <property type="entry name" value="Allantoicase"/>
    <property type="match status" value="1"/>
</dbReference>
<dbReference type="GO" id="GO:0000256">
    <property type="term" value="P:allantoin catabolic process"/>
    <property type="evidence" value="ECO:0007669"/>
    <property type="project" value="UniProtKB-UniRule"/>
</dbReference>